<feature type="region of interest" description="Disordered" evidence="2">
    <location>
        <begin position="15"/>
        <end position="41"/>
    </location>
</feature>
<evidence type="ECO:0000256" key="1">
    <source>
        <dbReference type="SAM" id="Coils"/>
    </source>
</evidence>
<feature type="compositionally biased region" description="Polar residues" evidence="2">
    <location>
        <begin position="15"/>
        <end position="25"/>
    </location>
</feature>
<evidence type="ECO:0000313" key="3">
    <source>
        <dbReference type="EMBL" id="AQQ01737.1"/>
    </source>
</evidence>
<dbReference type="RefSeq" id="WP_077538417.1">
    <property type="nucleotide sequence ID" value="NZ_CP019628.1"/>
</dbReference>
<feature type="coiled-coil region" evidence="1">
    <location>
        <begin position="129"/>
        <end position="156"/>
    </location>
</feature>
<dbReference type="AlphaFoldDB" id="A0A1Q2H2Z6"/>
<feature type="coiled-coil region" evidence="1">
    <location>
        <begin position="52"/>
        <end position="93"/>
    </location>
</feature>
<protein>
    <recommendedName>
        <fullName evidence="5">Orphan protein</fullName>
    </recommendedName>
</protein>
<dbReference type="EMBL" id="CP019628">
    <property type="protein sequence ID" value="AQQ01737.1"/>
    <property type="molecule type" value="Genomic_DNA"/>
</dbReference>
<evidence type="ECO:0000256" key="2">
    <source>
        <dbReference type="SAM" id="MobiDB-lite"/>
    </source>
</evidence>
<dbReference type="Proteomes" id="UP000188243">
    <property type="component" value="Chromosome"/>
</dbReference>
<feature type="compositionally biased region" description="Acidic residues" evidence="2">
    <location>
        <begin position="31"/>
        <end position="41"/>
    </location>
</feature>
<proteinExistence type="predicted"/>
<evidence type="ECO:0000313" key="4">
    <source>
        <dbReference type="Proteomes" id="UP000188243"/>
    </source>
</evidence>
<dbReference type="STRING" id="247523.B0W48_19340"/>
<evidence type="ECO:0008006" key="5">
    <source>
        <dbReference type="Google" id="ProtNLM"/>
    </source>
</evidence>
<organism evidence="3 4">
    <name type="scientific">Pseudoalteromonas aliena</name>
    <dbReference type="NCBI Taxonomy" id="247523"/>
    <lineage>
        <taxon>Bacteria</taxon>
        <taxon>Pseudomonadati</taxon>
        <taxon>Pseudomonadota</taxon>
        <taxon>Gammaproteobacteria</taxon>
        <taxon>Alteromonadales</taxon>
        <taxon>Pseudoalteromonadaceae</taxon>
        <taxon>Pseudoalteromonas</taxon>
    </lineage>
</organism>
<gene>
    <name evidence="3" type="ORF">B0W48_19340</name>
</gene>
<keyword evidence="1" id="KW-0175">Coiled coil</keyword>
<accession>A0A1Q2H2Z6</accession>
<sequence length="174" mass="20427">MKISPAPIQHQAYNYSNQPLIQLEQQRAEDTSEEVPEEEPEYVLSEFLDAKVQKYSEDNATFSDQYKNLEKAYKYFTQQVVALQEQINKLKQSPLQRSLTIDSSAYEQDKNDARLTIDTEHMGSKKYKNEQQQQQINMLELQLGELKTQQAALKQQMVELIINEMRRRGDDYTI</sequence>
<name>A0A1Q2H2Z6_9GAMM</name>
<dbReference type="KEGG" id="paln:B0W48_19340"/>
<reference evidence="3 4" key="1">
    <citation type="submission" date="2017-02" db="EMBL/GenBank/DDBJ databases">
        <title>Complete genome sequence of the cold-active Pseudoalteromonas aliena strain EH1 isolated from Arctic seawater.</title>
        <authorList>
            <person name="Kim E."/>
            <person name="Heo E."/>
            <person name="Kim H."/>
            <person name="Kim D."/>
        </authorList>
    </citation>
    <scope>NUCLEOTIDE SEQUENCE [LARGE SCALE GENOMIC DNA]</scope>
    <source>
        <strain evidence="3 4">EH1</strain>
    </source>
</reference>